<reference evidence="1" key="2">
    <citation type="journal article" date="2015" name="Fish Shellfish Immunol.">
        <title>Early steps in the European eel (Anguilla anguilla)-Vibrio vulnificus interaction in the gills: Role of the RtxA13 toxin.</title>
        <authorList>
            <person name="Callol A."/>
            <person name="Pajuelo D."/>
            <person name="Ebbesson L."/>
            <person name="Teles M."/>
            <person name="MacKenzie S."/>
            <person name="Amaro C."/>
        </authorList>
    </citation>
    <scope>NUCLEOTIDE SEQUENCE</scope>
</reference>
<sequence>MQQLEQGCPTLCLEIYHPVGFHSNSSKVHLIQQLEQGCQTLPGNLLSCMFTLQP</sequence>
<dbReference type="AlphaFoldDB" id="A0A0E9WWA3"/>
<reference evidence="1" key="1">
    <citation type="submission" date="2014-11" db="EMBL/GenBank/DDBJ databases">
        <authorList>
            <person name="Amaro Gonzalez C."/>
        </authorList>
    </citation>
    <scope>NUCLEOTIDE SEQUENCE</scope>
</reference>
<accession>A0A0E9WWA3</accession>
<name>A0A0E9WWA3_ANGAN</name>
<evidence type="ECO:0000313" key="1">
    <source>
        <dbReference type="EMBL" id="JAH94491.1"/>
    </source>
</evidence>
<protein>
    <submittedName>
        <fullName evidence="1">Uncharacterized protein</fullName>
    </submittedName>
</protein>
<dbReference type="EMBL" id="GBXM01014086">
    <property type="protein sequence ID" value="JAH94491.1"/>
    <property type="molecule type" value="Transcribed_RNA"/>
</dbReference>
<proteinExistence type="predicted"/>
<organism evidence="1">
    <name type="scientific">Anguilla anguilla</name>
    <name type="common">European freshwater eel</name>
    <name type="synonym">Muraena anguilla</name>
    <dbReference type="NCBI Taxonomy" id="7936"/>
    <lineage>
        <taxon>Eukaryota</taxon>
        <taxon>Metazoa</taxon>
        <taxon>Chordata</taxon>
        <taxon>Craniata</taxon>
        <taxon>Vertebrata</taxon>
        <taxon>Euteleostomi</taxon>
        <taxon>Actinopterygii</taxon>
        <taxon>Neopterygii</taxon>
        <taxon>Teleostei</taxon>
        <taxon>Anguilliformes</taxon>
        <taxon>Anguillidae</taxon>
        <taxon>Anguilla</taxon>
    </lineage>
</organism>